<dbReference type="GO" id="GO:0004348">
    <property type="term" value="F:glucosylceramidase activity"/>
    <property type="evidence" value="ECO:0007669"/>
    <property type="project" value="InterPro"/>
</dbReference>
<keyword evidence="2 6" id="KW-0732">Signal</keyword>
<dbReference type="Gene3D" id="2.60.40.1180">
    <property type="entry name" value="Golgi alpha-mannosidase II"/>
    <property type="match status" value="1"/>
</dbReference>
<reference evidence="9" key="3">
    <citation type="submission" date="2025-08" db="UniProtKB">
        <authorList>
            <consortium name="RefSeq"/>
        </authorList>
    </citation>
    <scope>IDENTIFICATION</scope>
    <source>
        <strain evidence="9">CBS 342.82</strain>
    </source>
</reference>
<evidence type="ECO:0000313" key="8">
    <source>
        <dbReference type="Proteomes" id="UP000504637"/>
    </source>
</evidence>
<accession>A0A6J3M885</accession>
<evidence type="ECO:0000256" key="2">
    <source>
        <dbReference type="ARBA" id="ARBA00022729"/>
    </source>
</evidence>
<feature type="region of interest" description="Disordered" evidence="5">
    <location>
        <begin position="561"/>
        <end position="581"/>
    </location>
</feature>
<dbReference type="Gene3D" id="3.20.20.80">
    <property type="entry name" value="Glycosidases"/>
    <property type="match status" value="1"/>
</dbReference>
<dbReference type="InterPro" id="IPR013780">
    <property type="entry name" value="Glyco_hydro_b"/>
</dbReference>
<feature type="signal peptide" evidence="6">
    <location>
        <begin position="1"/>
        <end position="18"/>
    </location>
</feature>
<keyword evidence="4" id="KW-0326">Glycosidase</keyword>
<dbReference type="OrthoDB" id="2160638at2759"/>
<evidence type="ECO:0000256" key="3">
    <source>
        <dbReference type="ARBA" id="ARBA00022801"/>
    </source>
</evidence>
<dbReference type="InterPro" id="IPR017853">
    <property type="entry name" value="GH"/>
</dbReference>
<evidence type="ECO:0000259" key="7">
    <source>
        <dbReference type="Pfam" id="PF02055"/>
    </source>
</evidence>
<evidence type="ECO:0000256" key="1">
    <source>
        <dbReference type="ARBA" id="ARBA00005382"/>
    </source>
</evidence>
<organism evidence="9">
    <name type="scientific">Dissoconium aciculare CBS 342.82</name>
    <dbReference type="NCBI Taxonomy" id="1314786"/>
    <lineage>
        <taxon>Eukaryota</taxon>
        <taxon>Fungi</taxon>
        <taxon>Dikarya</taxon>
        <taxon>Ascomycota</taxon>
        <taxon>Pezizomycotina</taxon>
        <taxon>Dothideomycetes</taxon>
        <taxon>Dothideomycetidae</taxon>
        <taxon>Mycosphaerellales</taxon>
        <taxon>Dissoconiaceae</taxon>
        <taxon>Dissoconium</taxon>
    </lineage>
</organism>
<dbReference type="PANTHER" id="PTHR11069">
    <property type="entry name" value="GLUCOSYLCERAMIDASE"/>
    <property type="match status" value="1"/>
</dbReference>
<sequence length="598" mass="65048">MALSFAIVLLSCVVCIHAQSIKGLGVSGGRGPKGGIGDADHPVLKAQSFITDALIPLRLKTTRQLAVGVPPRLVKGNEGLQVCPPPLTVTVDSSAKGARQEMVGFGHSWTDSTVTTFQSLEADVLDQVMWDLFSPEANNLGFMRHTVGASDLSDGFYSYTDNGPSFNEGEPDLNLTTFGLGRNGTAMAKMIAHMGDYKGDVFLYGAPWSFPGWTKHNGLLIAPRLGKNVLNNSFDTQYIPQMVDYFTRYIDTYQRDYGVKINGLSLMNEPLNYQGGYPTMFLDPADEASILAKGLGTALKERGVIAMAYDHNTDQPAYPVRVIEGAPGHVRAAAWHCYETPTPNYSVLDDLHYAYPDLLQFMTECTTYRPTPGTLDFGVARNFISSVQHGASGASMWVMATDPNYGPHSPYGGCDGCLGSIIVNSSRIYTKTNDYYMMGQFSRFIRRGSVVHRVTNGTVGTNGDSNQFLILAAHNPDQSWAIVFMNNLNSTQNVRLSFTQAGHTWAGAIPNSTVVTWLIPSDQMVEKYPPPEASFSSSASVRSTSMRPYGYLTSMTKTSKFSCPATTTTTSSSTSSSTSTRTYASVPYTTHVISQNEL</sequence>
<protein>
    <submittedName>
        <fullName evidence="9">Glycoside hydrolase family 30 protein</fullName>
    </submittedName>
</protein>
<evidence type="ECO:0000256" key="4">
    <source>
        <dbReference type="RuleBase" id="RU361188"/>
    </source>
</evidence>
<dbReference type="GO" id="GO:0006680">
    <property type="term" value="P:glucosylceramide catabolic process"/>
    <property type="evidence" value="ECO:0007669"/>
    <property type="project" value="TreeGrafter"/>
</dbReference>
<dbReference type="AlphaFoldDB" id="A0A6J3M885"/>
<reference evidence="9" key="2">
    <citation type="submission" date="2020-04" db="EMBL/GenBank/DDBJ databases">
        <authorList>
            <consortium name="NCBI Genome Project"/>
        </authorList>
    </citation>
    <scope>NUCLEOTIDE SEQUENCE</scope>
    <source>
        <strain evidence="9">CBS 342.82</strain>
    </source>
</reference>
<evidence type="ECO:0000313" key="9">
    <source>
        <dbReference type="RefSeq" id="XP_033460845.1"/>
    </source>
</evidence>
<gene>
    <name evidence="9" type="ORF">K489DRAFT_409610</name>
</gene>
<name>A0A6J3M885_9PEZI</name>
<proteinExistence type="inferred from homology"/>
<evidence type="ECO:0000256" key="6">
    <source>
        <dbReference type="SAM" id="SignalP"/>
    </source>
</evidence>
<reference evidence="9" key="1">
    <citation type="submission" date="2020-01" db="EMBL/GenBank/DDBJ databases">
        <authorList>
            <consortium name="DOE Joint Genome Institute"/>
            <person name="Haridas S."/>
            <person name="Albert R."/>
            <person name="Binder M."/>
            <person name="Bloem J."/>
            <person name="Labutti K."/>
            <person name="Salamov A."/>
            <person name="Andreopoulos B."/>
            <person name="Baker S.E."/>
            <person name="Barry K."/>
            <person name="Bills G."/>
            <person name="Bluhm B.H."/>
            <person name="Cannon C."/>
            <person name="Castanera R."/>
            <person name="Culley D.E."/>
            <person name="Daum C."/>
            <person name="Ezra D."/>
            <person name="Gonzalez J.B."/>
            <person name="Henrissat B."/>
            <person name="Kuo A."/>
            <person name="Liang C."/>
            <person name="Lipzen A."/>
            <person name="Lutzoni F."/>
            <person name="Magnuson J."/>
            <person name="Mondo S."/>
            <person name="Nolan M."/>
            <person name="Ohm R."/>
            <person name="Pangilinan J."/>
            <person name="Park H.-J."/>
            <person name="Ramirez L."/>
            <person name="Alfaro M."/>
            <person name="Sun H."/>
            <person name="Tritt A."/>
            <person name="Yoshinaga Y."/>
            <person name="Zwiers L.-H."/>
            <person name="Turgeon B.G."/>
            <person name="Goodwin S.B."/>
            <person name="Spatafora J.W."/>
            <person name="Crous P.W."/>
            <person name="Grigoriev I.V."/>
        </authorList>
    </citation>
    <scope>NUCLEOTIDE SEQUENCE</scope>
    <source>
        <strain evidence="9">CBS 342.82</strain>
    </source>
</reference>
<dbReference type="RefSeq" id="XP_033460845.1">
    <property type="nucleotide sequence ID" value="XM_033607608.1"/>
</dbReference>
<feature type="compositionally biased region" description="Low complexity" evidence="5">
    <location>
        <begin position="566"/>
        <end position="580"/>
    </location>
</feature>
<dbReference type="InterPro" id="IPR033453">
    <property type="entry name" value="Glyco_hydro_30_TIM-barrel"/>
</dbReference>
<feature type="domain" description="Glycosyl hydrolase family 30 TIM-barrel" evidence="7">
    <location>
        <begin position="104"/>
        <end position="445"/>
    </location>
</feature>
<keyword evidence="8" id="KW-1185">Reference proteome</keyword>
<keyword evidence="3 4" id="KW-0378">Hydrolase</keyword>
<dbReference type="PANTHER" id="PTHR11069:SF23">
    <property type="entry name" value="LYSOSOMAL ACID GLUCOSYLCERAMIDASE"/>
    <property type="match status" value="1"/>
</dbReference>
<comment type="similarity">
    <text evidence="1 4">Belongs to the glycosyl hydrolase 30 family.</text>
</comment>
<dbReference type="GeneID" id="54365407"/>
<dbReference type="Proteomes" id="UP000504637">
    <property type="component" value="Unplaced"/>
</dbReference>
<dbReference type="GO" id="GO:0016020">
    <property type="term" value="C:membrane"/>
    <property type="evidence" value="ECO:0007669"/>
    <property type="project" value="GOC"/>
</dbReference>
<dbReference type="InterPro" id="IPR001139">
    <property type="entry name" value="Glyco_hydro_30"/>
</dbReference>
<evidence type="ECO:0000256" key="5">
    <source>
        <dbReference type="SAM" id="MobiDB-lite"/>
    </source>
</evidence>
<feature type="chain" id="PRO_5027072423" evidence="6">
    <location>
        <begin position="19"/>
        <end position="598"/>
    </location>
</feature>
<dbReference type="Pfam" id="PF02055">
    <property type="entry name" value="Glyco_hydro_30"/>
    <property type="match status" value="1"/>
</dbReference>
<dbReference type="SUPFAM" id="SSF51445">
    <property type="entry name" value="(Trans)glycosidases"/>
    <property type="match status" value="1"/>
</dbReference>